<keyword evidence="13 16" id="KW-0560">Oxidoreductase</keyword>
<evidence type="ECO:0000256" key="11">
    <source>
        <dbReference type="ARBA" id="ARBA00022643"/>
    </source>
</evidence>
<dbReference type="GO" id="GO:0044205">
    <property type="term" value="P:'de novo' UMP biosynthetic process"/>
    <property type="evidence" value="ECO:0007669"/>
    <property type="project" value="UniProtKB-UniPathway"/>
</dbReference>
<dbReference type="Pfam" id="PF01180">
    <property type="entry name" value="DHO_dh"/>
    <property type="match status" value="1"/>
</dbReference>
<dbReference type="EMBL" id="LGTL01000015">
    <property type="protein sequence ID" value="KPA77839.1"/>
    <property type="molecule type" value="Genomic_DNA"/>
</dbReference>
<comment type="pathway">
    <text evidence="4 16">Pyrimidine metabolism; UMP biosynthesis via de novo pathway.</text>
</comment>
<evidence type="ECO:0000256" key="16">
    <source>
        <dbReference type="RuleBase" id="RU364042"/>
    </source>
</evidence>
<evidence type="ECO:0000256" key="9">
    <source>
        <dbReference type="ARBA" id="ARBA00022490"/>
    </source>
</evidence>
<evidence type="ECO:0000313" key="19">
    <source>
        <dbReference type="Proteomes" id="UP000037923"/>
    </source>
</evidence>
<protein>
    <recommendedName>
        <fullName evidence="8 16">Dihydroorotate dehydrogenase (fumarate)</fullName>
        <ecNumber evidence="7 16">1.3.98.1</ecNumber>
    </recommendedName>
    <alternativeName>
        <fullName evidence="14 16">Dihydroorotate oxidase</fullName>
    </alternativeName>
</protein>
<dbReference type="RefSeq" id="XP_015656278.1">
    <property type="nucleotide sequence ID" value="XM_015804985.1"/>
</dbReference>
<dbReference type="CDD" id="cd04741">
    <property type="entry name" value="DHOD_1A_like"/>
    <property type="match status" value="1"/>
</dbReference>
<sequence>MSLQVSLLNNTFANPFMNAAGVMCSTTDDLVAMTESASGSLVSKSCTPAPREGNPSPRYKDLPLGSINSMGLPNKGFDYYLAYALSQHHYGAKPLFLSMSGFSAEENAAMCERLAAVATEKGVILELNLSCPNVPGKPQVAYDFDAMRRYLTAVSAVYPHPFGVKMPPYFDIAHFDMAAAVLNEFPKVKFVTCINSVGNGLVIDVESETVVIKPKQGFGGLGGRYVLPTALANVNAFYRRCPEKLIFGCGGVYSGEDAFLHVLAGASMVQVGTALHEEGAGIFARLCSELQQIMGKKGYKTLDEFRGKVKTLE</sequence>
<evidence type="ECO:0000259" key="17">
    <source>
        <dbReference type="Pfam" id="PF01180"/>
    </source>
</evidence>
<dbReference type="NCBIfam" id="NF002702">
    <property type="entry name" value="PRK02506.1"/>
    <property type="match status" value="1"/>
</dbReference>
<dbReference type="OMA" id="FDFAHFD"/>
<dbReference type="InterPro" id="IPR033886">
    <property type="entry name" value="DHOD_1A"/>
</dbReference>
<accession>A0A0N0DTQ7</accession>
<evidence type="ECO:0000256" key="2">
    <source>
        <dbReference type="ARBA" id="ARBA00001917"/>
    </source>
</evidence>
<keyword evidence="12 16" id="KW-0665">Pyrimidine biosynthesis</keyword>
<organism evidence="18 19">
    <name type="scientific">Leptomonas pyrrhocoris</name>
    <name type="common">Firebug parasite</name>
    <dbReference type="NCBI Taxonomy" id="157538"/>
    <lineage>
        <taxon>Eukaryota</taxon>
        <taxon>Discoba</taxon>
        <taxon>Euglenozoa</taxon>
        <taxon>Kinetoplastea</taxon>
        <taxon>Metakinetoplastina</taxon>
        <taxon>Trypanosomatida</taxon>
        <taxon>Trypanosomatidae</taxon>
        <taxon>Leishmaniinae</taxon>
        <taxon>Leptomonas</taxon>
    </lineage>
</organism>
<keyword evidence="19" id="KW-1185">Reference proteome</keyword>
<evidence type="ECO:0000256" key="12">
    <source>
        <dbReference type="ARBA" id="ARBA00022975"/>
    </source>
</evidence>
<name>A0A0N0DTQ7_LEPPY</name>
<proteinExistence type="inferred from homology"/>
<dbReference type="InterPro" id="IPR013785">
    <property type="entry name" value="Aldolase_TIM"/>
</dbReference>
<keyword evidence="11 16" id="KW-0288">FMN</keyword>
<feature type="domain" description="Dihydroorotate dehydrogenase catalytic" evidence="17">
    <location>
        <begin position="3"/>
        <end position="294"/>
    </location>
</feature>
<comment type="subcellular location">
    <subcellularLocation>
        <location evidence="3 16">Cytoplasm</location>
    </subcellularLocation>
</comment>
<reference evidence="18 19" key="1">
    <citation type="submission" date="2015-07" db="EMBL/GenBank/DDBJ databases">
        <title>High-quality genome of monoxenous trypanosomatid Leptomonas pyrrhocoris.</title>
        <authorList>
            <person name="Flegontov P."/>
            <person name="Butenko A."/>
            <person name="Firsov S."/>
            <person name="Vlcek C."/>
            <person name="Logacheva M.D."/>
            <person name="Field M."/>
            <person name="Filatov D."/>
            <person name="Flegontova O."/>
            <person name="Gerasimov E."/>
            <person name="Jackson A.P."/>
            <person name="Kelly S."/>
            <person name="Opperdoes F."/>
            <person name="O'Reilly A."/>
            <person name="Votypka J."/>
            <person name="Yurchenko V."/>
            <person name="Lukes J."/>
        </authorList>
    </citation>
    <scope>NUCLEOTIDE SEQUENCE [LARGE SCALE GENOMIC DNA]</scope>
    <source>
        <strain evidence="18">H10</strain>
    </source>
</reference>
<dbReference type="Proteomes" id="UP000037923">
    <property type="component" value="Unassembled WGS sequence"/>
</dbReference>
<evidence type="ECO:0000313" key="18">
    <source>
        <dbReference type="EMBL" id="KPA77838.1"/>
    </source>
</evidence>
<dbReference type="AlphaFoldDB" id="A0A0N0DTQ7"/>
<dbReference type="EMBL" id="LGTL01000015">
    <property type="protein sequence ID" value="KPA77841.1"/>
    <property type="molecule type" value="Genomic_DNA"/>
</dbReference>
<dbReference type="EMBL" id="LGTL01000015">
    <property type="protein sequence ID" value="KPA77840.1"/>
    <property type="molecule type" value="Genomic_DNA"/>
</dbReference>
<evidence type="ECO:0000256" key="6">
    <source>
        <dbReference type="ARBA" id="ARBA00011738"/>
    </source>
</evidence>
<comment type="similarity">
    <text evidence="5 16">Belongs to the dihydroorotate dehydrogenase family. Type 1 subfamily.</text>
</comment>
<evidence type="ECO:0000256" key="10">
    <source>
        <dbReference type="ARBA" id="ARBA00022630"/>
    </source>
</evidence>
<dbReference type="RefSeq" id="XP_015656280.1">
    <property type="nucleotide sequence ID" value="XM_015804987.1"/>
</dbReference>
<dbReference type="Gene3D" id="3.20.20.70">
    <property type="entry name" value="Aldolase class I"/>
    <property type="match status" value="1"/>
</dbReference>
<evidence type="ECO:0000256" key="4">
    <source>
        <dbReference type="ARBA" id="ARBA00004725"/>
    </source>
</evidence>
<comment type="caution">
    <text evidence="18">The sequence shown here is derived from an EMBL/GenBank/DDBJ whole genome shotgun (WGS) entry which is preliminary data.</text>
</comment>
<evidence type="ECO:0000256" key="7">
    <source>
        <dbReference type="ARBA" id="ARBA00011911"/>
    </source>
</evidence>
<evidence type="ECO:0000256" key="1">
    <source>
        <dbReference type="ARBA" id="ARBA00001694"/>
    </source>
</evidence>
<evidence type="ECO:0000256" key="14">
    <source>
        <dbReference type="ARBA" id="ARBA00031623"/>
    </source>
</evidence>
<dbReference type="InterPro" id="IPR050074">
    <property type="entry name" value="DHO_dehydrogenase"/>
</dbReference>
<dbReference type="GO" id="GO:0006207">
    <property type="term" value="P:'de novo' pyrimidine nucleobase biosynthetic process"/>
    <property type="evidence" value="ECO:0007669"/>
    <property type="project" value="TreeGrafter"/>
</dbReference>
<comment type="cofactor">
    <cofactor evidence="2 16">
        <name>FMN</name>
        <dbReference type="ChEBI" id="CHEBI:58210"/>
    </cofactor>
</comment>
<keyword evidence="10 16" id="KW-0285">Flavoprotein</keyword>
<dbReference type="RefSeq" id="XP_015656277.1">
    <property type="nucleotide sequence ID" value="XM_015804984.1"/>
</dbReference>
<dbReference type="GO" id="GO:1990663">
    <property type="term" value="F:dihydroorotate dehydrogenase (fumarate) activity"/>
    <property type="evidence" value="ECO:0007669"/>
    <property type="project" value="UniProtKB-EC"/>
</dbReference>
<comment type="subunit">
    <text evidence="6 16">Homodimer.</text>
</comment>
<comment type="catalytic activity">
    <reaction evidence="1 16">
        <text>(S)-dihydroorotate + fumarate = orotate + succinate</text>
        <dbReference type="Rhea" id="RHEA:30059"/>
        <dbReference type="ChEBI" id="CHEBI:29806"/>
        <dbReference type="ChEBI" id="CHEBI:30031"/>
        <dbReference type="ChEBI" id="CHEBI:30839"/>
        <dbReference type="ChEBI" id="CHEBI:30864"/>
        <dbReference type="EC" id="1.3.98.1"/>
    </reaction>
</comment>
<evidence type="ECO:0000256" key="13">
    <source>
        <dbReference type="ARBA" id="ARBA00023002"/>
    </source>
</evidence>
<dbReference type="GeneID" id="26906934"/>
<evidence type="ECO:0000256" key="8">
    <source>
        <dbReference type="ARBA" id="ARBA00021374"/>
    </source>
</evidence>
<dbReference type="InterPro" id="IPR012135">
    <property type="entry name" value="Dihydroorotate_DH_1_2"/>
</dbReference>
<dbReference type="OrthoDB" id="14784at2759"/>
<dbReference type="GO" id="GO:0005737">
    <property type="term" value="C:cytoplasm"/>
    <property type="evidence" value="ECO:0007669"/>
    <property type="project" value="UniProtKB-SubCell"/>
</dbReference>
<dbReference type="SUPFAM" id="SSF51395">
    <property type="entry name" value="FMN-linked oxidoreductases"/>
    <property type="match status" value="1"/>
</dbReference>
<gene>
    <name evidence="18" type="ORF">ABB37_06648</name>
</gene>
<evidence type="ECO:0000256" key="3">
    <source>
        <dbReference type="ARBA" id="ARBA00004496"/>
    </source>
</evidence>
<dbReference type="PANTHER" id="PTHR48109:SF1">
    <property type="entry name" value="DIHYDROOROTATE DEHYDROGENASE (FUMARATE)"/>
    <property type="match status" value="1"/>
</dbReference>
<dbReference type="PANTHER" id="PTHR48109">
    <property type="entry name" value="DIHYDROOROTATE DEHYDROGENASE (QUINONE), MITOCHONDRIAL-RELATED"/>
    <property type="match status" value="1"/>
</dbReference>
<dbReference type="UniPathway" id="UPA00070"/>
<dbReference type="FunFam" id="3.20.20.70:FF:000027">
    <property type="entry name" value="Dihydropyrimidine dehydrogenase [NADP(+)]"/>
    <property type="match status" value="1"/>
</dbReference>
<dbReference type="EMBL" id="LGTL01000015">
    <property type="protein sequence ID" value="KPA77838.1"/>
    <property type="molecule type" value="Genomic_DNA"/>
</dbReference>
<comment type="function">
    <text evidence="15">Catalyzes the conversion of dihydroorotate to orotate with fumarate as the electron acceptor. Molecular oxygen can replace fumarate in vitro.</text>
</comment>
<dbReference type="InterPro" id="IPR005720">
    <property type="entry name" value="Dihydroorotate_DH_cat"/>
</dbReference>
<dbReference type="RefSeq" id="XP_015656279.1">
    <property type="nucleotide sequence ID" value="XM_015804986.1"/>
</dbReference>
<keyword evidence="9 16" id="KW-0963">Cytoplasm</keyword>
<dbReference type="PIRSF" id="PIRSF000164">
    <property type="entry name" value="DHO_oxidase"/>
    <property type="match status" value="1"/>
</dbReference>
<evidence type="ECO:0000256" key="15">
    <source>
        <dbReference type="ARBA" id="ARBA00058668"/>
    </source>
</evidence>
<dbReference type="EC" id="1.3.98.1" evidence="7 16"/>
<evidence type="ECO:0000256" key="5">
    <source>
        <dbReference type="ARBA" id="ARBA00008008"/>
    </source>
</evidence>
<dbReference type="VEuPathDB" id="TriTrypDB:LpyrH10_15_0580"/>